<organism evidence="4 5">
    <name type="scientific">Edaphobacter modestus</name>
    <dbReference type="NCBI Taxonomy" id="388466"/>
    <lineage>
        <taxon>Bacteria</taxon>
        <taxon>Pseudomonadati</taxon>
        <taxon>Acidobacteriota</taxon>
        <taxon>Terriglobia</taxon>
        <taxon>Terriglobales</taxon>
        <taxon>Acidobacteriaceae</taxon>
        <taxon>Edaphobacter</taxon>
    </lineage>
</organism>
<evidence type="ECO:0000313" key="5">
    <source>
        <dbReference type="Proteomes" id="UP000292958"/>
    </source>
</evidence>
<evidence type="ECO:0000256" key="1">
    <source>
        <dbReference type="ARBA" id="ARBA00022630"/>
    </source>
</evidence>
<evidence type="ECO:0000313" key="4">
    <source>
        <dbReference type="EMBL" id="RZU39289.1"/>
    </source>
</evidence>
<dbReference type="InterPro" id="IPR036188">
    <property type="entry name" value="FAD/NAD-bd_sf"/>
</dbReference>
<protein>
    <submittedName>
        <fullName evidence="4">Thioredoxin reductase (NADPH)</fullName>
    </submittedName>
</protein>
<dbReference type="SMART" id="SM00100">
    <property type="entry name" value="cNMP"/>
    <property type="match status" value="1"/>
</dbReference>
<dbReference type="PRINTS" id="PR00469">
    <property type="entry name" value="PNDRDTASEII"/>
</dbReference>
<dbReference type="InterPro" id="IPR000595">
    <property type="entry name" value="cNMP-bd_dom"/>
</dbReference>
<dbReference type="CDD" id="cd00038">
    <property type="entry name" value="CAP_ED"/>
    <property type="match status" value="1"/>
</dbReference>
<dbReference type="EMBL" id="SHKW01000001">
    <property type="protein sequence ID" value="RZU39289.1"/>
    <property type="molecule type" value="Genomic_DNA"/>
</dbReference>
<keyword evidence="5" id="KW-1185">Reference proteome</keyword>
<evidence type="ECO:0000259" key="3">
    <source>
        <dbReference type="PROSITE" id="PS50042"/>
    </source>
</evidence>
<reference evidence="4 5" key="1">
    <citation type="submission" date="2019-02" db="EMBL/GenBank/DDBJ databases">
        <title>Genomic Encyclopedia of Archaeal and Bacterial Type Strains, Phase II (KMG-II): from individual species to whole genera.</title>
        <authorList>
            <person name="Goeker M."/>
        </authorList>
    </citation>
    <scope>NUCLEOTIDE SEQUENCE [LARGE SCALE GENOMIC DNA]</scope>
    <source>
        <strain evidence="4 5">DSM 18101</strain>
    </source>
</reference>
<dbReference type="Proteomes" id="UP000292958">
    <property type="component" value="Unassembled WGS sequence"/>
</dbReference>
<comment type="caution">
    <text evidence="4">The sequence shown here is derived from an EMBL/GenBank/DDBJ whole genome shotgun (WGS) entry which is preliminary data.</text>
</comment>
<keyword evidence="2" id="KW-0560">Oxidoreductase</keyword>
<dbReference type="SUPFAM" id="SSF51905">
    <property type="entry name" value="FAD/NAD(P)-binding domain"/>
    <property type="match status" value="1"/>
</dbReference>
<feature type="domain" description="Cyclic nucleotide-binding" evidence="3">
    <location>
        <begin position="19"/>
        <end position="138"/>
    </location>
</feature>
<dbReference type="PANTHER" id="PTHR48105">
    <property type="entry name" value="THIOREDOXIN REDUCTASE 1-RELATED-RELATED"/>
    <property type="match status" value="1"/>
</dbReference>
<accession>A0A4Q7YR31</accession>
<dbReference type="RefSeq" id="WP_242617701.1">
    <property type="nucleotide sequence ID" value="NZ_SHKW01000001.1"/>
</dbReference>
<dbReference type="PROSITE" id="PS50042">
    <property type="entry name" value="CNMP_BINDING_3"/>
    <property type="match status" value="1"/>
</dbReference>
<name>A0A4Q7YR31_9BACT</name>
<dbReference type="Pfam" id="PF07992">
    <property type="entry name" value="Pyr_redox_2"/>
    <property type="match status" value="1"/>
</dbReference>
<dbReference type="Gene3D" id="2.60.120.10">
    <property type="entry name" value="Jelly Rolls"/>
    <property type="match status" value="1"/>
</dbReference>
<dbReference type="GO" id="GO:0016491">
    <property type="term" value="F:oxidoreductase activity"/>
    <property type="evidence" value="ECO:0007669"/>
    <property type="project" value="UniProtKB-KW"/>
</dbReference>
<keyword evidence="1" id="KW-0285">Flavoprotein</keyword>
<dbReference type="AlphaFoldDB" id="A0A4Q7YR31"/>
<dbReference type="InterPro" id="IPR050097">
    <property type="entry name" value="Ferredoxin-NADP_redctase_2"/>
</dbReference>
<dbReference type="PRINTS" id="PR00368">
    <property type="entry name" value="FADPNR"/>
</dbReference>
<dbReference type="SUPFAM" id="SSF51206">
    <property type="entry name" value="cAMP-binding domain-like"/>
    <property type="match status" value="1"/>
</dbReference>
<gene>
    <name evidence="4" type="ORF">BDD14_0651</name>
</gene>
<sequence length="558" mass="59637">MTETPRSTLLSSAANAALMFPVLSSAQIARIASHGVIRPITRGEVLIDSGQTNVPFFVLKAGEIEVIRPSALDEILVAIVGPAQFTGDISMILGRPAQMRLRVSDSGEVVQLTRDQMHALIQTDAEISEVLMRALIHRRVAVVAHGIGDVLLIGSVGSGATLRIKQFLTRNGHPFKYLDLDRDADVRQLLDRFHVEPAEIPVVICRGEAVLKNPSNQEIADSLGFNKGIDHTHRRDVVIVGGGPAGLAAAVYAASEGLDVLVIEASSPGGQAGSSSRIENYLGFPTGISGRELAGRAYAQAQKFGAEVMIAKGAAELVCEHNAYGVRLDDSVTIPARTVVIATGARYHRPSLANLGQFEGAGVYYNATFMEAQLCDGDEVIVVGGANSAGQAAVFLAQTARHVHLLVRSSSLSASMSRYLIRRIEETPTIQIKTRTEIVAFEGTEHLERVRWRDGTGAVTSQDLKHVFLMTGADANTGWLNGRVALDAKGFIKTGWDLTKEDLAAARWPLERSPHLLETSLPGVFAVGDVRCGSVKRVASAVGEGSIAVSFVHRALAE</sequence>
<dbReference type="Pfam" id="PF00027">
    <property type="entry name" value="cNMP_binding"/>
    <property type="match status" value="1"/>
</dbReference>
<dbReference type="InterPro" id="IPR018490">
    <property type="entry name" value="cNMP-bd_dom_sf"/>
</dbReference>
<dbReference type="InterPro" id="IPR023753">
    <property type="entry name" value="FAD/NAD-binding_dom"/>
</dbReference>
<dbReference type="InterPro" id="IPR014710">
    <property type="entry name" value="RmlC-like_jellyroll"/>
</dbReference>
<dbReference type="Gene3D" id="3.40.30.10">
    <property type="entry name" value="Glutaredoxin"/>
    <property type="match status" value="1"/>
</dbReference>
<proteinExistence type="predicted"/>
<dbReference type="Gene3D" id="3.50.50.60">
    <property type="entry name" value="FAD/NAD(P)-binding domain"/>
    <property type="match status" value="2"/>
</dbReference>
<evidence type="ECO:0000256" key="2">
    <source>
        <dbReference type="ARBA" id="ARBA00023002"/>
    </source>
</evidence>